<dbReference type="EMBL" id="CM046397">
    <property type="protein sequence ID" value="KAI8534578.1"/>
    <property type="molecule type" value="Genomic_DNA"/>
</dbReference>
<accession>A0ACC0M2E8</accession>
<sequence>MMEGLVIRNSRLVNCFIICLLILSFKPACAQEDFVSIRCCADSNVIDPITNISWITDIEWYPDRSNCQDVTRRAAQNNTVGYGRVRIFSSQTGNNKWCYNLTTVKNQDYLIRGTFISEGTPSKSVFSFNVLIGTTLIGTVNSSFDTEVEGVFKAAGDYIDFCIEKDAKMEEGDPYISKLELRPLGNSDYLMQEESSGVLKLIERVDVGSNELKIRYPYDRYDRIWRKELHTNQEANRMSSTAANTNNTESTTPPIQVLQTALTHPVRLVFLHNDLVPGDNNYNLHLYFLELDDSVQMGQRVFDIFINDEKRQENIDILAGNSNYKAALLNFSADGFLNLTLVKASNESRLGPVISAYEIFQVHPSVQGTAQKDGNRNSNYKAALLNFTANGFLNLTSVKASNGSQFGPIISAYKMQVHLSVQETAQYDVNVITEVRNELMGHNQNNEVLKTWSGDPCYPISWHGLYCEAVNNSLVITILNISFGNFQGPLPHSMAELTHLKELNLSNNGFTGTIPVFPASSMLTSVDLSHNDLTGNIPGSLISLPYLKTLKEGKRMSFSPHCTKLNILRATSVQVIVCFSDGKCGSQGSSHAVHQRVIGAVAGVCSLLAVAVAIFVICFYRKKRKFDSESHPMPKNLIFSLPSIDDLFVKSISIENFTLESIKAATQNYKTLIGEGGFGAVYRGTLPDGQDVAVKVRSATSTQGTREFDNELNLLSAIRHGNLVPLLGYCCENDQQILVYPFMSNGSLQECLYGLTYLHTFAGRCVIHRDVKSSNILLDQSMCAKVADFGFSKYAPQEGDSGVSLEVRGTAGYLDPEYYSTHHLSAKSDVFSFGIVLLEMITGREPLNIHRPRNEWSLVEWAKPFIRNSRIDEIVDPSIKGGYHAEAMWRVVEVALACIENFSANRPCMVDIVRELEDALIIENNSSEYMNSISFGVSNGFSIERTIIHPPPTTPAEESHIPSQPAPPQPR</sequence>
<evidence type="ECO:0000313" key="2">
    <source>
        <dbReference type="Proteomes" id="UP001062846"/>
    </source>
</evidence>
<name>A0ACC0M2E8_RHOML</name>
<keyword evidence="2" id="KW-1185">Reference proteome</keyword>
<proteinExistence type="predicted"/>
<protein>
    <submittedName>
        <fullName evidence="1">Uncharacterized protein</fullName>
    </submittedName>
</protein>
<comment type="caution">
    <text evidence="1">The sequence shown here is derived from an EMBL/GenBank/DDBJ whole genome shotgun (WGS) entry which is preliminary data.</text>
</comment>
<gene>
    <name evidence="1" type="ORF">RHMOL_Rhmol10G0101500</name>
</gene>
<dbReference type="Proteomes" id="UP001062846">
    <property type="component" value="Chromosome 10"/>
</dbReference>
<organism evidence="1 2">
    <name type="scientific">Rhododendron molle</name>
    <name type="common">Chinese azalea</name>
    <name type="synonym">Azalea mollis</name>
    <dbReference type="NCBI Taxonomy" id="49168"/>
    <lineage>
        <taxon>Eukaryota</taxon>
        <taxon>Viridiplantae</taxon>
        <taxon>Streptophyta</taxon>
        <taxon>Embryophyta</taxon>
        <taxon>Tracheophyta</taxon>
        <taxon>Spermatophyta</taxon>
        <taxon>Magnoliopsida</taxon>
        <taxon>eudicotyledons</taxon>
        <taxon>Gunneridae</taxon>
        <taxon>Pentapetalae</taxon>
        <taxon>asterids</taxon>
        <taxon>Ericales</taxon>
        <taxon>Ericaceae</taxon>
        <taxon>Ericoideae</taxon>
        <taxon>Rhodoreae</taxon>
        <taxon>Rhododendron</taxon>
    </lineage>
</organism>
<evidence type="ECO:0000313" key="1">
    <source>
        <dbReference type="EMBL" id="KAI8534578.1"/>
    </source>
</evidence>
<reference evidence="1" key="1">
    <citation type="submission" date="2022-02" db="EMBL/GenBank/DDBJ databases">
        <title>Plant Genome Project.</title>
        <authorList>
            <person name="Zhang R.-G."/>
        </authorList>
    </citation>
    <scope>NUCLEOTIDE SEQUENCE</scope>
    <source>
        <strain evidence="1">AT1</strain>
    </source>
</reference>